<feature type="transmembrane region" description="Helical" evidence="7">
    <location>
        <begin position="247"/>
        <end position="271"/>
    </location>
</feature>
<feature type="transmembrane region" description="Helical" evidence="7">
    <location>
        <begin position="291"/>
        <end position="316"/>
    </location>
</feature>
<feature type="transmembrane region" description="Helical" evidence="7">
    <location>
        <begin position="142"/>
        <end position="162"/>
    </location>
</feature>
<feature type="compositionally biased region" description="Low complexity" evidence="8">
    <location>
        <begin position="11"/>
        <end position="20"/>
    </location>
</feature>
<comment type="similarity">
    <text evidence="7">Belongs to the binding-protein-dependent transport system permease family.</text>
</comment>
<feature type="transmembrane region" description="Helical" evidence="7">
    <location>
        <begin position="44"/>
        <end position="68"/>
    </location>
</feature>
<dbReference type="InterPro" id="IPR051393">
    <property type="entry name" value="ABC_transporter_permease"/>
</dbReference>
<reference evidence="10 11" key="1">
    <citation type="submission" date="2019-06" db="EMBL/GenBank/DDBJ databases">
        <title>Sequencing the genomes of 1000 actinobacteria strains.</title>
        <authorList>
            <person name="Klenk H.-P."/>
        </authorList>
    </citation>
    <scope>NUCLEOTIDE SEQUENCE [LARGE SCALE GENOMIC DNA]</scope>
    <source>
        <strain evidence="10 11">DSM 18607</strain>
    </source>
</reference>
<evidence type="ECO:0000256" key="8">
    <source>
        <dbReference type="SAM" id="MobiDB-lite"/>
    </source>
</evidence>
<evidence type="ECO:0000313" key="10">
    <source>
        <dbReference type="EMBL" id="TQJ10486.1"/>
    </source>
</evidence>
<dbReference type="PROSITE" id="PS50928">
    <property type="entry name" value="ABC_TM1"/>
    <property type="match status" value="1"/>
</dbReference>
<evidence type="ECO:0000256" key="2">
    <source>
        <dbReference type="ARBA" id="ARBA00022448"/>
    </source>
</evidence>
<dbReference type="PANTHER" id="PTHR30193">
    <property type="entry name" value="ABC TRANSPORTER PERMEASE PROTEIN"/>
    <property type="match status" value="1"/>
</dbReference>
<dbReference type="GO" id="GO:0005886">
    <property type="term" value="C:plasma membrane"/>
    <property type="evidence" value="ECO:0007669"/>
    <property type="project" value="UniProtKB-SubCell"/>
</dbReference>
<sequence>MTTDVASADLPAATGPAGPVAAGGGPSPARPRPSRVAALGHRPLWLMGPTVVLLVLVIVVPFLLGIWISATDLDQYSLRTFLQAPVVGLANYVEALQTSGLLHSIWVSFAFAMLTTIVCAPVGVLAALALNTAFRGRGLVRSAFLIPYVLPSFVTATVWRFILRPDGAFNEVLAWFGVDGGQWLIGDKAFWALVLVDIWAAWPFVYMMAMAGLQAIPDELYESADMDGASWWQKVRYVALPQIRGQLLLGLLLSTLAHFNNFTLPFVLFGTPAPDSVLTLPVNIYQTSFQTFRFGLGSAMSVLSLLLMLIPAVIYLRASRLTTAAD</sequence>
<evidence type="ECO:0000256" key="7">
    <source>
        <dbReference type="RuleBase" id="RU363032"/>
    </source>
</evidence>
<keyword evidence="4 7" id="KW-0812">Transmembrane</keyword>
<dbReference type="SUPFAM" id="SSF161098">
    <property type="entry name" value="MetI-like"/>
    <property type="match status" value="1"/>
</dbReference>
<dbReference type="GO" id="GO:0055085">
    <property type="term" value="P:transmembrane transport"/>
    <property type="evidence" value="ECO:0007669"/>
    <property type="project" value="InterPro"/>
</dbReference>
<dbReference type="InterPro" id="IPR000515">
    <property type="entry name" value="MetI-like"/>
</dbReference>
<dbReference type="OrthoDB" id="4790574at2"/>
<dbReference type="CDD" id="cd06261">
    <property type="entry name" value="TM_PBP2"/>
    <property type="match status" value="1"/>
</dbReference>
<name>A0A542E5C1_9MICO</name>
<organism evidence="10 11">
    <name type="scientific">Lapillicoccus jejuensis</name>
    <dbReference type="NCBI Taxonomy" id="402171"/>
    <lineage>
        <taxon>Bacteria</taxon>
        <taxon>Bacillati</taxon>
        <taxon>Actinomycetota</taxon>
        <taxon>Actinomycetes</taxon>
        <taxon>Micrococcales</taxon>
        <taxon>Intrasporangiaceae</taxon>
        <taxon>Lapillicoccus</taxon>
    </lineage>
</organism>
<dbReference type="AlphaFoldDB" id="A0A542E5C1"/>
<feature type="region of interest" description="Disordered" evidence="8">
    <location>
        <begin position="1"/>
        <end position="34"/>
    </location>
</feature>
<evidence type="ECO:0000256" key="6">
    <source>
        <dbReference type="ARBA" id="ARBA00023136"/>
    </source>
</evidence>
<feature type="domain" description="ABC transmembrane type-1" evidence="9">
    <location>
        <begin position="105"/>
        <end position="315"/>
    </location>
</feature>
<dbReference type="RefSeq" id="WP_141849704.1">
    <property type="nucleotide sequence ID" value="NZ_BAAAPR010000012.1"/>
</dbReference>
<protein>
    <submittedName>
        <fullName evidence="10">Carbohydrate ABC transporter membrane protein 1 (CUT1 family)</fullName>
    </submittedName>
</protein>
<comment type="subcellular location">
    <subcellularLocation>
        <location evidence="1 7">Cell membrane</location>
        <topology evidence="1 7">Multi-pass membrane protein</topology>
    </subcellularLocation>
</comment>
<evidence type="ECO:0000313" key="11">
    <source>
        <dbReference type="Proteomes" id="UP000317893"/>
    </source>
</evidence>
<dbReference type="EMBL" id="VFMN01000001">
    <property type="protein sequence ID" value="TQJ10486.1"/>
    <property type="molecule type" value="Genomic_DNA"/>
</dbReference>
<dbReference type="PANTHER" id="PTHR30193:SF37">
    <property type="entry name" value="INNER MEMBRANE ABC TRANSPORTER PERMEASE PROTEIN YCJO"/>
    <property type="match status" value="1"/>
</dbReference>
<evidence type="ECO:0000256" key="4">
    <source>
        <dbReference type="ARBA" id="ARBA00022692"/>
    </source>
</evidence>
<dbReference type="InterPro" id="IPR035906">
    <property type="entry name" value="MetI-like_sf"/>
</dbReference>
<comment type="caution">
    <text evidence="10">The sequence shown here is derived from an EMBL/GenBank/DDBJ whole genome shotgun (WGS) entry which is preliminary data.</text>
</comment>
<dbReference type="Pfam" id="PF00528">
    <property type="entry name" value="BPD_transp_1"/>
    <property type="match status" value="1"/>
</dbReference>
<feature type="transmembrane region" description="Helical" evidence="7">
    <location>
        <begin position="105"/>
        <end position="130"/>
    </location>
</feature>
<evidence type="ECO:0000256" key="1">
    <source>
        <dbReference type="ARBA" id="ARBA00004651"/>
    </source>
</evidence>
<dbReference type="Gene3D" id="1.10.3720.10">
    <property type="entry name" value="MetI-like"/>
    <property type="match status" value="1"/>
</dbReference>
<evidence type="ECO:0000259" key="9">
    <source>
        <dbReference type="PROSITE" id="PS50928"/>
    </source>
</evidence>
<evidence type="ECO:0000256" key="3">
    <source>
        <dbReference type="ARBA" id="ARBA00022475"/>
    </source>
</evidence>
<gene>
    <name evidence="10" type="ORF">FB458_3610</name>
</gene>
<feature type="transmembrane region" description="Helical" evidence="7">
    <location>
        <begin position="189"/>
        <end position="209"/>
    </location>
</feature>
<dbReference type="Proteomes" id="UP000317893">
    <property type="component" value="Unassembled WGS sequence"/>
</dbReference>
<keyword evidence="11" id="KW-1185">Reference proteome</keyword>
<keyword evidence="3" id="KW-1003">Cell membrane</keyword>
<proteinExistence type="inferred from homology"/>
<accession>A0A542E5C1</accession>
<keyword evidence="6 7" id="KW-0472">Membrane</keyword>
<keyword evidence="2 7" id="KW-0813">Transport</keyword>
<keyword evidence="5 7" id="KW-1133">Transmembrane helix</keyword>
<evidence type="ECO:0000256" key="5">
    <source>
        <dbReference type="ARBA" id="ARBA00022989"/>
    </source>
</evidence>